<keyword evidence="3" id="KW-1185">Reference proteome</keyword>
<dbReference type="Pfam" id="PF01391">
    <property type="entry name" value="Collagen"/>
    <property type="match status" value="1"/>
</dbReference>
<feature type="compositionally biased region" description="Low complexity" evidence="1">
    <location>
        <begin position="359"/>
        <end position="372"/>
    </location>
</feature>
<feature type="region of interest" description="Disordered" evidence="1">
    <location>
        <begin position="495"/>
        <end position="628"/>
    </location>
</feature>
<feature type="compositionally biased region" description="Polar residues" evidence="1">
    <location>
        <begin position="76"/>
        <end position="90"/>
    </location>
</feature>
<organism evidence="2 3">
    <name type="scientific">Colletotrichum fioriniae PJ7</name>
    <dbReference type="NCBI Taxonomy" id="1445577"/>
    <lineage>
        <taxon>Eukaryota</taxon>
        <taxon>Fungi</taxon>
        <taxon>Dikarya</taxon>
        <taxon>Ascomycota</taxon>
        <taxon>Pezizomycotina</taxon>
        <taxon>Sordariomycetes</taxon>
        <taxon>Hypocreomycetidae</taxon>
        <taxon>Glomerellales</taxon>
        <taxon>Glomerellaceae</taxon>
        <taxon>Colletotrichum</taxon>
        <taxon>Colletotrichum acutatum species complex</taxon>
    </lineage>
</organism>
<dbReference type="EMBL" id="JARH01000803">
    <property type="protein sequence ID" value="EXF76682.1"/>
    <property type="molecule type" value="Genomic_DNA"/>
</dbReference>
<protein>
    <submittedName>
        <fullName evidence="2">Uncharacterized protein</fullName>
    </submittedName>
</protein>
<dbReference type="OrthoDB" id="4851571at2759"/>
<dbReference type="InterPro" id="IPR008160">
    <property type="entry name" value="Collagen"/>
</dbReference>
<reference evidence="2 3" key="1">
    <citation type="submission" date="2014-02" db="EMBL/GenBank/DDBJ databases">
        <title>The genome sequence of Colletotrichum fioriniae PJ7.</title>
        <authorList>
            <person name="Baroncelli R."/>
            <person name="Thon M.R."/>
        </authorList>
    </citation>
    <scope>NUCLEOTIDE SEQUENCE [LARGE SCALE GENOMIC DNA]</scope>
    <source>
        <strain evidence="2 3">PJ7</strain>
    </source>
</reference>
<gene>
    <name evidence="2" type="ORF">CFIO01_03493</name>
</gene>
<dbReference type="HOGENOM" id="CLU_412184_0_0_1"/>
<comment type="caution">
    <text evidence="2">The sequence shown here is derived from an EMBL/GenBank/DDBJ whole genome shotgun (WGS) entry which is preliminary data.</text>
</comment>
<feature type="region of interest" description="Disordered" evidence="1">
    <location>
        <begin position="326"/>
        <end position="398"/>
    </location>
</feature>
<evidence type="ECO:0000313" key="2">
    <source>
        <dbReference type="EMBL" id="EXF76682.1"/>
    </source>
</evidence>
<feature type="compositionally biased region" description="Basic and acidic residues" evidence="1">
    <location>
        <begin position="339"/>
        <end position="348"/>
    </location>
</feature>
<feature type="region of interest" description="Disordered" evidence="1">
    <location>
        <begin position="250"/>
        <end position="296"/>
    </location>
</feature>
<feature type="compositionally biased region" description="Pro residues" evidence="1">
    <location>
        <begin position="379"/>
        <end position="389"/>
    </location>
</feature>
<dbReference type="eggNOG" id="ENOG502RNQI">
    <property type="taxonomic scope" value="Eukaryota"/>
</dbReference>
<feature type="compositionally biased region" description="Low complexity" evidence="1">
    <location>
        <begin position="91"/>
        <end position="102"/>
    </location>
</feature>
<name>A0A010Q9X6_9PEZI</name>
<feature type="compositionally biased region" description="Low complexity" evidence="1">
    <location>
        <begin position="576"/>
        <end position="614"/>
    </location>
</feature>
<feature type="region of interest" description="Disordered" evidence="1">
    <location>
        <begin position="1"/>
        <end position="24"/>
    </location>
</feature>
<sequence>MSSLCFSPASAAARPSETGPQSRVQVPAPVNASTLVASLGSFLRRVPLLLAAAVTSAVRPILRYIGTPAPPAMLARSSSPRQPQTGATRPSITVSSSLGKSSSGGFCSLFTEPVVHVTTPPPRGPPHGWTLSMSHYLGPESRISPSSVGSPLVRSPSPSVGSAFTAPVGPVCTPPGRSPHGFTLSMSHYLGPESRVGSLPLEGSPSLVRSSSPSVGSVVTAPVGPVCTPPRLSPRGFTLSMSHYFESVPRVSPSSSVRSASSGSPGSGSVSVSNLEDPFVDGTADPALASPIPPMVSPIRPPPDFEQLMAFADRQINLARAYTAKHRPAPVAVPAPRTPEPRTPEPRTPEPWTASPMTSSPSVVAPVEESGSLFRDPVEPPCTPPPRTPPPREMDTLDRSVERQRLRARELSAEAKAKFAQIRSLLADWPAPQRRYAPSYDYSTDSPTPHTISNWDSTLEEDRVSEYSWTKGAFPVASPELPGALAEWDSPAASPVYSGSPVASSSGSVGSSGSFGSSGTAGSAGSSGSVGSSGTAGSSGSRGSSGSSGSSGSHGISGSTGSSGPDGSSGSGGSSGYFASPGSTESFGTSSFLGSPGSSGSAEESGSISSLLELYGPRSPVPAPVPVPVPAPEPEFDLVTSTITTQPKGMKAVTLKITRRVLRVRS</sequence>
<feature type="compositionally biased region" description="Low complexity" evidence="1">
    <location>
        <begin position="495"/>
        <end position="566"/>
    </location>
</feature>
<dbReference type="AlphaFoldDB" id="A0A010Q9X6"/>
<feature type="compositionally biased region" description="Pro residues" evidence="1">
    <location>
        <begin position="619"/>
        <end position="628"/>
    </location>
</feature>
<proteinExistence type="predicted"/>
<feature type="region of interest" description="Disordered" evidence="1">
    <location>
        <begin position="73"/>
        <end position="102"/>
    </location>
</feature>
<accession>A0A010Q9X6</accession>
<evidence type="ECO:0000256" key="1">
    <source>
        <dbReference type="SAM" id="MobiDB-lite"/>
    </source>
</evidence>
<evidence type="ECO:0000313" key="3">
    <source>
        <dbReference type="Proteomes" id="UP000020467"/>
    </source>
</evidence>
<feature type="compositionally biased region" description="Low complexity" evidence="1">
    <location>
        <begin position="250"/>
        <end position="273"/>
    </location>
</feature>
<dbReference type="KEGG" id="cfj:CFIO01_03493"/>
<dbReference type="Proteomes" id="UP000020467">
    <property type="component" value="Unassembled WGS sequence"/>
</dbReference>